<evidence type="ECO:0000256" key="4">
    <source>
        <dbReference type="SAM" id="MobiDB-lite"/>
    </source>
</evidence>
<keyword evidence="8" id="KW-1185">Reference proteome</keyword>
<feature type="disulfide bond" evidence="2">
    <location>
        <begin position="462"/>
        <end position="474"/>
    </location>
</feature>
<evidence type="ECO:0000313" key="8">
    <source>
        <dbReference type="Proteomes" id="UP000193920"/>
    </source>
</evidence>
<evidence type="ECO:0000256" key="5">
    <source>
        <dbReference type="SAM" id="SignalP"/>
    </source>
</evidence>
<name>A0A1Y2CIS1_9FUNG</name>
<protein>
    <submittedName>
        <fullName evidence="7">RNI-like protein</fullName>
    </submittedName>
</protein>
<sequence length="495" mass="55502">MKFLRTFVYSFLTLGALASQCDDAKKYGKSLESGSISYKCDSDGKVTELKLTHVVINKDDAKIISKFNKAQKIEFNGCEYVDSLDSSYFKDFSKLTYLSVRNELPAFKYAKNLKTLEINGNTSVDKDDIKIISKFTELEKLKIDVREVSAKDLSYLKSLKHLKELKLVDDRSEDNLCDYVPNEIKSICYPKASTTKKTSTKKTTTKTKTTKKTTTKTKTTKTTKSKTTATSVTINNNDELVSIKGSTKVKKIELHRISLKQSGVDALATLTGLETVEFVDCDYDSSDLNESSLKNLKNLRKLIANSRQDVRLFKNNDSLKSLTVYGNTSLENDDIKIIARFTKLEKLEIDVRAIYATDFSSLKSLTHLKELKIEDSLSDVNFCQKVPSELRSHCKTSYTTKKSSTKTTKTSTKKTTKTTKTTKKTTTKTTKITKTKTTKTTKKNNSLPTNSTDKCGKGVAVCKEGYCCSKYGYCGKSDDYCKSSRGCQSEFGQCK</sequence>
<dbReference type="PROSITE" id="PS00026">
    <property type="entry name" value="CHIT_BIND_I_1"/>
    <property type="match status" value="1"/>
</dbReference>
<dbReference type="PROSITE" id="PS50941">
    <property type="entry name" value="CHIT_BIND_I_2"/>
    <property type="match status" value="1"/>
</dbReference>
<keyword evidence="5" id="KW-0732">Signal</keyword>
<keyword evidence="1 2" id="KW-0147">Chitin-binding</keyword>
<feature type="disulfide bond" evidence="2">
    <location>
        <begin position="467"/>
        <end position="481"/>
    </location>
</feature>
<dbReference type="SMART" id="SM00270">
    <property type="entry name" value="ChtBD1"/>
    <property type="match status" value="1"/>
</dbReference>
<evidence type="ECO:0000259" key="6">
    <source>
        <dbReference type="PROSITE" id="PS50941"/>
    </source>
</evidence>
<evidence type="ECO:0000313" key="7">
    <source>
        <dbReference type="EMBL" id="ORY46724.1"/>
    </source>
</evidence>
<dbReference type="InterPro" id="IPR001002">
    <property type="entry name" value="Chitin-bd_1"/>
</dbReference>
<dbReference type="Gene3D" id="3.80.10.10">
    <property type="entry name" value="Ribonuclease Inhibitor"/>
    <property type="match status" value="2"/>
</dbReference>
<dbReference type="OrthoDB" id="2139884at2759"/>
<keyword evidence="2" id="KW-1015">Disulfide bond</keyword>
<feature type="domain" description="Chitin-binding type-1" evidence="6">
    <location>
        <begin position="452"/>
        <end position="495"/>
    </location>
</feature>
<dbReference type="SUPFAM" id="SSF57016">
    <property type="entry name" value="Plant lectins/antimicrobial peptides"/>
    <property type="match status" value="1"/>
</dbReference>
<evidence type="ECO:0000256" key="2">
    <source>
        <dbReference type="PROSITE-ProRule" id="PRU00261"/>
    </source>
</evidence>
<comment type="caution">
    <text evidence="2">Lacks conserved residue(s) required for the propagation of feature annotation.</text>
</comment>
<feature type="region of interest" description="Disordered" evidence="4">
    <location>
        <begin position="198"/>
        <end position="221"/>
    </location>
</feature>
<feature type="coiled-coil region" evidence="3">
    <location>
        <begin position="289"/>
        <end position="316"/>
    </location>
</feature>
<feature type="chain" id="PRO_5012305173" evidence="5">
    <location>
        <begin position="19"/>
        <end position="495"/>
    </location>
</feature>
<dbReference type="Gene3D" id="3.30.60.10">
    <property type="entry name" value="Endochitinase-like"/>
    <property type="match status" value="1"/>
</dbReference>
<dbReference type="GO" id="GO:0008061">
    <property type="term" value="F:chitin binding"/>
    <property type="evidence" value="ECO:0007669"/>
    <property type="project" value="UniProtKB-UniRule"/>
</dbReference>
<dbReference type="AlphaFoldDB" id="A0A1Y2CIS1"/>
<proteinExistence type="predicted"/>
<accession>A0A1Y2CIS1</accession>
<comment type="caution">
    <text evidence="7">The sequence shown here is derived from an EMBL/GenBank/DDBJ whole genome shotgun (WGS) entry which is preliminary data.</text>
</comment>
<organism evidence="7 8">
    <name type="scientific">Neocallimastix californiae</name>
    <dbReference type="NCBI Taxonomy" id="1754190"/>
    <lineage>
        <taxon>Eukaryota</taxon>
        <taxon>Fungi</taxon>
        <taxon>Fungi incertae sedis</taxon>
        <taxon>Chytridiomycota</taxon>
        <taxon>Chytridiomycota incertae sedis</taxon>
        <taxon>Neocallimastigomycetes</taxon>
        <taxon>Neocallimastigales</taxon>
        <taxon>Neocallimastigaceae</taxon>
        <taxon>Neocallimastix</taxon>
    </lineage>
</organism>
<dbReference type="InterPro" id="IPR032675">
    <property type="entry name" value="LRR_dom_sf"/>
</dbReference>
<evidence type="ECO:0000256" key="1">
    <source>
        <dbReference type="ARBA" id="ARBA00022669"/>
    </source>
</evidence>
<dbReference type="EMBL" id="MCOG01000106">
    <property type="protein sequence ID" value="ORY46724.1"/>
    <property type="molecule type" value="Genomic_DNA"/>
</dbReference>
<dbReference type="Pfam" id="PF00187">
    <property type="entry name" value="Chitin_bind_1"/>
    <property type="match status" value="1"/>
</dbReference>
<reference evidence="7 8" key="1">
    <citation type="submission" date="2016-08" db="EMBL/GenBank/DDBJ databases">
        <title>A Parts List for Fungal Cellulosomes Revealed by Comparative Genomics.</title>
        <authorList>
            <consortium name="DOE Joint Genome Institute"/>
            <person name="Haitjema C.H."/>
            <person name="Gilmore S.P."/>
            <person name="Henske J.K."/>
            <person name="Solomon K.V."/>
            <person name="De Groot R."/>
            <person name="Kuo A."/>
            <person name="Mondo S.J."/>
            <person name="Salamov A.A."/>
            <person name="Labutti K."/>
            <person name="Zhao Z."/>
            <person name="Chiniquy J."/>
            <person name="Barry K."/>
            <person name="Brewer H.M."/>
            <person name="Purvine S.O."/>
            <person name="Wright A.T."/>
            <person name="Boxma B."/>
            <person name="Van Alen T."/>
            <person name="Hackstein J.H."/>
            <person name="Baker S.E."/>
            <person name="Grigoriev I.V."/>
            <person name="O'Malley M.A."/>
        </authorList>
    </citation>
    <scope>NUCLEOTIDE SEQUENCE [LARGE SCALE GENOMIC DNA]</scope>
    <source>
        <strain evidence="7 8">G1</strain>
    </source>
</reference>
<keyword evidence="3" id="KW-0175">Coiled coil</keyword>
<dbReference type="Proteomes" id="UP000193920">
    <property type="component" value="Unassembled WGS sequence"/>
</dbReference>
<feature type="signal peptide" evidence="5">
    <location>
        <begin position="1"/>
        <end position="18"/>
    </location>
</feature>
<evidence type="ECO:0000256" key="3">
    <source>
        <dbReference type="SAM" id="Coils"/>
    </source>
</evidence>
<gene>
    <name evidence="7" type="ORF">LY90DRAFT_703335</name>
</gene>
<dbReference type="InterPro" id="IPR036861">
    <property type="entry name" value="Endochitinase-like_sf"/>
</dbReference>
<dbReference type="InterPro" id="IPR018371">
    <property type="entry name" value="Chitin-binding_1_CS"/>
</dbReference>
<dbReference type="CDD" id="cd00035">
    <property type="entry name" value="ChtBD1"/>
    <property type="match status" value="1"/>
</dbReference>
<dbReference type="SUPFAM" id="SSF52058">
    <property type="entry name" value="L domain-like"/>
    <property type="match status" value="1"/>
</dbReference>